<accession>A0A8E6EU65</accession>
<name>A0A8E6EU65_9BACT</name>
<evidence type="ECO:0000256" key="1">
    <source>
        <dbReference type="SAM" id="Phobius"/>
    </source>
</evidence>
<feature type="transmembrane region" description="Helical" evidence="1">
    <location>
        <begin position="53"/>
        <end position="78"/>
    </location>
</feature>
<keyword evidence="1" id="KW-0472">Membrane</keyword>
<dbReference type="EMBL" id="CP074694">
    <property type="protein sequence ID" value="QVL31000.1"/>
    <property type="molecule type" value="Genomic_DNA"/>
</dbReference>
<dbReference type="RefSeq" id="WP_213494882.1">
    <property type="nucleotide sequence ID" value="NZ_CP074694.1"/>
</dbReference>
<keyword evidence="1" id="KW-1133">Transmembrane helix</keyword>
<keyword evidence="1" id="KW-0812">Transmembrane</keyword>
<evidence type="ECO:0000313" key="2">
    <source>
        <dbReference type="EMBL" id="QVL31000.1"/>
    </source>
</evidence>
<reference evidence="2" key="1">
    <citation type="submission" date="2021-05" db="EMBL/GenBank/DDBJ databases">
        <title>Complete genome sequence of the cellulolytic planctomycete Telmatocola sphagniphila SP2T and characterization of the first cellulase from planctomycetes.</title>
        <authorList>
            <person name="Rakitin A.L."/>
            <person name="Beletsky A.V."/>
            <person name="Naumoff D.G."/>
            <person name="Kulichevskaya I.S."/>
            <person name="Mardanov A.V."/>
            <person name="Ravin N.V."/>
            <person name="Dedysh S.N."/>
        </authorList>
    </citation>
    <scope>NUCLEOTIDE SEQUENCE</scope>
    <source>
        <strain evidence="2">SP2T</strain>
    </source>
</reference>
<dbReference type="KEGG" id="tsph:KIH39_19400"/>
<proteinExistence type="predicted"/>
<sequence>MREPSNQDNFSHHSELPEPFRVAVEAILNEPAPKLISSQFDFLRTRPVRTPSYAWMIRGAACSAVCAAAILLLLAMTFSPSDAWSQVLKNAQKQAWIRITENGAEKNKTSEIWFSATKGMFAIVSPEEVSFANFDEKKIQKFDRRTKTITVGEFDSDNRTEAMAFDNVFRSISASKLVSLDRIGEGKIVDRRTTTRNEGDHRWTEYMFLLEFRNSSPANLQLTYHVPAETELANKIVEEWTEEGVRVSRTCKIDYPSSGPETIYALNVPNESKIVDTRYTEELKVLLKEYVKQQKTQFDPYSATVMSTIVDWKEINLDVIKLQYTGSEYSAKQVDGDQIFKLVREADPTKVPAADDRIKWWKEQVDKLCFETWGDKNMFFPGQTFVPDLIGHPLLGLVPYNLRVTMNSKPQIGPSNCNLVTVEDAKTGKILNRYWLSPDQQLLCLRSERFPEKPIDLISVTVIEEVEQSPKGRYYATLYRQGEVKQSGDDLKPTGVSPGATVIRKFLVEFSK</sequence>
<dbReference type="Proteomes" id="UP000676194">
    <property type="component" value="Chromosome"/>
</dbReference>
<gene>
    <name evidence="2" type="ORF">KIH39_19400</name>
</gene>
<organism evidence="2 3">
    <name type="scientific">Telmatocola sphagniphila</name>
    <dbReference type="NCBI Taxonomy" id="1123043"/>
    <lineage>
        <taxon>Bacteria</taxon>
        <taxon>Pseudomonadati</taxon>
        <taxon>Planctomycetota</taxon>
        <taxon>Planctomycetia</taxon>
        <taxon>Gemmatales</taxon>
        <taxon>Gemmataceae</taxon>
    </lineage>
</organism>
<evidence type="ECO:0000313" key="3">
    <source>
        <dbReference type="Proteomes" id="UP000676194"/>
    </source>
</evidence>
<protein>
    <submittedName>
        <fullName evidence="2">Uncharacterized protein</fullName>
    </submittedName>
</protein>
<dbReference type="AlphaFoldDB" id="A0A8E6EU65"/>
<keyword evidence="3" id="KW-1185">Reference proteome</keyword>